<evidence type="ECO:0000256" key="2">
    <source>
        <dbReference type="ARBA" id="ARBA00022670"/>
    </source>
</evidence>
<evidence type="ECO:0000256" key="5">
    <source>
        <dbReference type="ARBA" id="ARBA00023157"/>
    </source>
</evidence>
<feature type="domain" description="Peptidase S1" evidence="8">
    <location>
        <begin position="237"/>
        <end position="462"/>
    </location>
</feature>
<proteinExistence type="evidence at transcript level"/>
<reference evidence="9" key="2">
    <citation type="submission" date="2014-02" db="EMBL/GenBank/DDBJ databases">
        <authorList>
            <person name="Bao Y.-Y."/>
            <person name="Zhang C.-X."/>
        </authorList>
    </citation>
    <scope>NUCLEOTIDE SEQUENCE</scope>
</reference>
<evidence type="ECO:0000256" key="3">
    <source>
        <dbReference type="ARBA" id="ARBA00022801"/>
    </source>
</evidence>
<accession>A0A068FBA9</accession>
<evidence type="ECO:0000256" key="6">
    <source>
        <dbReference type="RuleBase" id="RU363034"/>
    </source>
</evidence>
<dbReference type="Pfam" id="PF00089">
    <property type="entry name" value="Trypsin"/>
    <property type="match status" value="4"/>
</dbReference>
<dbReference type="SUPFAM" id="SSF50494">
    <property type="entry name" value="Trypsin-like serine proteases"/>
    <property type="match status" value="3"/>
</dbReference>
<dbReference type="InterPro" id="IPR018114">
    <property type="entry name" value="TRYPSIN_HIS"/>
</dbReference>
<organism evidence="9">
    <name type="scientific">Nilaparvata lugens</name>
    <name type="common">Brown planthopper</name>
    <dbReference type="NCBI Taxonomy" id="108931"/>
    <lineage>
        <taxon>Eukaryota</taxon>
        <taxon>Metazoa</taxon>
        <taxon>Ecdysozoa</taxon>
        <taxon>Arthropoda</taxon>
        <taxon>Hexapoda</taxon>
        <taxon>Insecta</taxon>
        <taxon>Pterygota</taxon>
        <taxon>Neoptera</taxon>
        <taxon>Paraneoptera</taxon>
        <taxon>Hemiptera</taxon>
        <taxon>Auchenorrhyncha</taxon>
        <taxon>Fulgoroidea</taxon>
        <taxon>Delphacidae</taxon>
        <taxon>Delphacinae</taxon>
        <taxon>Nilaparvata</taxon>
    </lineage>
</organism>
<feature type="domain" description="Peptidase S1" evidence="8">
    <location>
        <begin position="44"/>
        <end position="239"/>
    </location>
</feature>
<dbReference type="CDD" id="cd00190">
    <property type="entry name" value="Tryp_SPc"/>
    <property type="match status" value="3"/>
</dbReference>
<dbReference type="InterPro" id="IPR001254">
    <property type="entry name" value="Trypsin_dom"/>
</dbReference>
<dbReference type="OrthoDB" id="6608430at2759"/>
<keyword evidence="4 6" id="KW-0720">Serine protease</keyword>
<sequence length="731" mass="78233">MQFFLALLGMVGLASASLRLPLPMEVIQKHPHLMHEPIHPDARIVYGKPVGAGEAQYQIGLFRSGSFICGGSIINRNTIVTAAHCVYNYESRPNLFKILYGTTDRTSQNNFAEVQSITRHPQYSSNTIDYDVAVIRTAKDLLPSDNAVASAESLKYITTAECQQRWGTVNAITDRMLCTMSTEQSACNGDSGGPLVNKKNGQQIGIVSWGASGCKVGSYPNEIAEKIPQLDDSPQRIINGKPVVAGEIKYQIALLRGGRFICGGSIIRQNAVLTAAHCVFGSENNPTLFSVRYGTTNRENGTTVTVSKINRHPQYNQSTIDYDMAVLKLSQPIQLSANVAPVNLSTVLPTAADDLLLSGWGRNQNWQVPINLQKAETLKVISQAVCQSNWAGTNAITPRMICAKSKDQSACNGDSGGPLVNKKTGQQVGVVSWGSSDCGVNGRPNIYSSVPNLIGWINKMSFFLVLLAALSLASPLTAGERARRLPLPKEIAEKFPDDDVDVPPRIINGRPVATGEIGYQIALLAGGQFICGGSILKSNIVLTAAHCVYGNEDRPSLFSVRYGTINRESGTTVTVGRIIRHPNYNPTTLDYDMAVLKLSQPIQPSANVAAVTLSSTLPTASDSLLLSGWGRNQAGQTPVFLQKADTLKVVSQTVCQANWGGGVSITARMICAVSREQSACNGDSGGPLLNKGTGQLVGVVSWGSRDCSPGGKPNVYASVPNLIGWIQSSSN</sequence>
<feature type="domain" description="Peptidase S1" evidence="8">
    <location>
        <begin position="506"/>
        <end position="731"/>
    </location>
</feature>
<dbReference type="PROSITE" id="PS00135">
    <property type="entry name" value="TRYPSIN_SER"/>
    <property type="match status" value="2"/>
</dbReference>
<dbReference type="InterPro" id="IPR043504">
    <property type="entry name" value="Peptidase_S1_PA_chymotrypsin"/>
</dbReference>
<dbReference type="InterPro" id="IPR033116">
    <property type="entry name" value="TRYPSIN_SER"/>
</dbReference>
<evidence type="ECO:0000256" key="7">
    <source>
        <dbReference type="SAM" id="SignalP"/>
    </source>
</evidence>
<dbReference type="PROSITE" id="PS50240">
    <property type="entry name" value="TRYPSIN_DOM"/>
    <property type="match status" value="3"/>
</dbReference>
<dbReference type="Gene3D" id="2.40.10.10">
    <property type="entry name" value="Trypsin-like serine proteases"/>
    <property type="match status" value="4"/>
</dbReference>
<dbReference type="EMBL" id="KJ512126">
    <property type="protein sequence ID" value="AID60349.1"/>
    <property type="molecule type" value="mRNA"/>
</dbReference>
<dbReference type="FunFam" id="2.40.10.10:FF:000034">
    <property type="entry name" value="Eupolytin"/>
    <property type="match status" value="2"/>
</dbReference>
<dbReference type="SMART" id="SM00020">
    <property type="entry name" value="Tryp_SPc"/>
    <property type="match status" value="3"/>
</dbReference>
<protein>
    <submittedName>
        <fullName evidence="9">Trypsin-15</fullName>
    </submittedName>
</protein>
<keyword evidence="2 6" id="KW-0645">Protease</keyword>
<dbReference type="PROSITE" id="PS00134">
    <property type="entry name" value="TRYPSIN_HIS"/>
    <property type="match status" value="2"/>
</dbReference>
<evidence type="ECO:0000256" key="4">
    <source>
        <dbReference type="ARBA" id="ARBA00022825"/>
    </source>
</evidence>
<dbReference type="InterPro" id="IPR001314">
    <property type="entry name" value="Peptidase_S1A"/>
</dbReference>
<reference evidence="9" key="1">
    <citation type="journal article" date="2014" name="BMC Genomics">
        <title>Genomic insights into the serine protease gene family and expression profile analysis in the planthopper, Nilaparvata lugens.</title>
        <authorList>
            <person name="Bao Y.Y."/>
            <person name="Qin X."/>
            <person name="Yu B."/>
            <person name="Chen L.B."/>
            <person name="Wang Z.C."/>
            <person name="Zhang C.X."/>
        </authorList>
    </citation>
    <scope>NUCLEOTIDE SEQUENCE</scope>
</reference>
<keyword evidence="3 6" id="KW-0378">Hydrolase</keyword>
<dbReference type="AlphaFoldDB" id="A0A068FBA9"/>
<dbReference type="FunFam" id="2.40.10.10:FF:000068">
    <property type="entry name" value="transmembrane protease serine 2"/>
    <property type="match status" value="1"/>
</dbReference>
<dbReference type="PANTHER" id="PTHR24276">
    <property type="entry name" value="POLYSERASE-RELATED"/>
    <property type="match status" value="1"/>
</dbReference>
<comment type="similarity">
    <text evidence="1">Belongs to the peptidase S1 family.</text>
</comment>
<name>A0A068FBA9_NILLU</name>
<dbReference type="GO" id="GO:0006508">
    <property type="term" value="P:proteolysis"/>
    <property type="evidence" value="ECO:0007669"/>
    <property type="project" value="UniProtKB-KW"/>
</dbReference>
<evidence type="ECO:0000259" key="8">
    <source>
        <dbReference type="PROSITE" id="PS50240"/>
    </source>
</evidence>
<evidence type="ECO:0000313" key="9">
    <source>
        <dbReference type="EMBL" id="AID60349.1"/>
    </source>
</evidence>
<feature type="chain" id="PRO_5001650460" evidence="7">
    <location>
        <begin position="17"/>
        <end position="731"/>
    </location>
</feature>
<dbReference type="InterPro" id="IPR009003">
    <property type="entry name" value="Peptidase_S1_PA"/>
</dbReference>
<keyword evidence="7" id="KW-0732">Signal</keyword>
<evidence type="ECO:0000256" key="1">
    <source>
        <dbReference type="ARBA" id="ARBA00007664"/>
    </source>
</evidence>
<dbReference type="GO" id="GO:0004252">
    <property type="term" value="F:serine-type endopeptidase activity"/>
    <property type="evidence" value="ECO:0007669"/>
    <property type="project" value="InterPro"/>
</dbReference>
<dbReference type="PRINTS" id="PR00722">
    <property type="entry name" value="CHYMOTRYPSIN"/>
</dbReference>
<dbReference type="PANTHER" id="PTHR24276:SF98">
    <property type="entry name" value="FI18310P1-RELATED"/>
    <property type="match status" value="1"/>
</dbReference>
<dbReference type="InterPro" id="IPR050430">
    <property type="entry name" value="Peptidase_S1"/>
</dbReference>
<feature type="signal peptide" evidence="7">
    <location>
        <begin position="1"/>
        <end position="16"/>
    </location>
</feature>
<keyword evidence="5" id="KW-1015">Disulfide bond</keyword>